<dbReference type="Proteomes" id="UP001233999">
    <property type="component" value="Unassembled WGS sequence"/>
</dbReference>
<accession>A0AAD8A1Z3</accession>
<gene>
    <name evidence="2" type="ORF">L9F63_016919</name>
</gene>
<evidence type="ECO:0000313" key="2">
    <source>
        <dbReference type="EMBL" id="KAJ9589973.1"/>
    </source>
</evidence>
<name>A0AAD8A1Z3_DIPPU</name>
<sequence>MRLVYSFVTGAERSSLSGINSYRTGSDTEEATTTDNPTTPFPTPPPTCASPTMYHHPLSSNPLQHSPILSSSGNRQASPYPLESTNLSGNSTPVNSTSPRFPTHMPSSSTSRHHHSGHHHHHYPTKKSSLSRSDASVGSKQSAGQQYVTAGSTGTLGSRGRVSASSRRMAAQQQQQQSGVNITSSSSTSSASSATDNNSDMTYPDSEMLGGGKDGRRLHLENGKKILYLKIFSQSMDCLIQRVGL</sequence>
<feature type="compositionally biased region" description="Low complexity" evidence="1">
    <location>
        <begin position="158"/>
        <end position="200"/>
    </location>
</feature>
<evidence type="ECO:0000256" key="1">
    <source>
        <dbReference type="SAM" id="MobiDB-lite"/>
    </source>
</evidence>
<dbReference type="EMBL" id="JASPKZ010004580">
    <property type="protein sequence ID" value="KAJ9589973.1"/>
    <property type="molecule type" value="Genomic_DNA"/>
</dbReference>
<feature type="compositionally biased region" description="Polar residues" evidence="1">
    <location>
        <begin position="58"/>
        <end position="100"/>
    </location>
</feature>
<feature type="compositionally biased region" description="Pro residues" evidence="1">
    <location>
        <begin position="39"/>
        <end position="48"/>
    </location>
</feature>
<evidence type="ECO:0000313" key="3">
    <source>
        <dbReference type="Proteomes" id="UP001233999"/>
    </source>
</evidence>
<protein>
    <submittedName>
        <fullName evidence="2">Uncharacterized protein</fullName>
    </submittedName>
</protein>
<keyword evidence="3" id="KW-1185">Reference proteome</keyword>
<reference evidence="2" key="2">
    <citation type="submission" date="2023-05" db="EMBL/GenBank/DDBJ databases">
        <authorList>
            <person name="Fouks B."/>
        </authorList>
    </citation>
    <scope>NUCLEOTIDE SEQUENCE</scope>
    <source>
        <strain evidence="2">Stay&amp;Tobe</strain>
        <tissue evidence="2">Testes</tissue>
    </source>
</reference>
<feature type="compositionally biased region" description="Polar residues" evidence="1">
    <location>
        <begin position="130"/>
        <end position="156"/>
    </location>
</feature>
<organism evidence="2 3">
    <name type="scientific">Diploptera punctata</name>
    <name type="common">Pacific beetle cockroach</name>
    <dbReference type="NCBI Taxonomy" id="6984"/>
    <lineage>
        <taxon>Eukaryota</taxon>
        <taxon>Metazoa</taxon>
        <taxon>Ecdysozoa</taxon>
        <taxon>Arthropoda</taxon>
        <taxon>Hexapoda</taxon>
        <taxon>Insecta</taxon>
        <taxon>Pterygota</taxon>
        <taxon>Neoptera</taxon>
        <taxon>Polyneoptera</taxon>
        <taxon>Dictyoptera</taxon>
        <taxon>Blattodea</taxon>
        <taxon>Blaberoidea</taxon>
        <taxon>Blaberidae</taxon>
        <taxon>Diplopterinae</taxon>
        <taxon>Diploptera</taxon>
    </lineage>
</organism>
<comment type="caution">
    <text evidence="2">The sequence shown here is derived from an EMBL/GenBank/DDBJ whole genome shotgun (WGS) entry which is preliminary data.</text>
</comment>
<proteinExistence type="predicted"/>
<dbReference type="AlphaFoldDB" id="A0AAD8A1Z3"/>
<reference evidence="2" key="1">
    <citation type="journal article" date="2023" name="IScience">
        <title>Live-bearing cockroach genome reveals convergent evolutionary mechanisms linked to viviparity in insects and beyond.</title>
        <authorList>
            <person name="Fouks B."/>
            <person name="Harrison M.C."/>
            <person name="Mikhailova A.A."/>
            <person name="Marchal E."/>
            <person name="English S."/>
            <person name="Carruthers M."/>
            <person name="Jennings E.C."/>
            <person name="Chiamaka E.L."/>
            <person name="Frigard R.A."/>
            <person name="Pippel M."/>
            <person name="Attardo G.M."/>
            <person name="Benoit J.B."/>
            <person name="Bornberg-Bauer E."/>
            <person name="Tobe S.S."/>
        </authorList>
    </citation>
    <scope>NUCLEOTIDE SEQUENCE</scope>
    <source>
        <strain evidence="2">Stay&amp;Tobe</strain>
    </source>
</reference>
<feature type="region of interest" description="Disordered" evidence="1">
    <location>
        <begin position="17"/>
        <end position="216"/>
    </location>
</feature>
<feature type="compositionally biased region" description="Basic residues" evidence="1">
    <location>
        <begin position="111"/>
        <end position="125"/>
    </location>
</feature>